<feature type="coiled-coil region" evidence="5">
    <location>
        <begin position="796"/>
        <end position="823"/>
    </location>
</feature>
<dbReference type="GO" id="GO:0080025">
    <property type="term" value="F:phosphatidylinositol-3,5-bisphosphate binding"/>
    <property type="evidence" value="ECO:0007669"/>
    <property type="project" value="TreeGrafter"/>
</dbReference>
<dbReference type="InterPro" id="IPR057971">
    <property type="entry name" value="PKHA4-7_TBCA"/>
</dbReference>
<dbReference type="PANTHER" id="PTHR12752">
    <property type="entry name" value="PHOSPHOINOSITOL 3-PHOSPHATE-BINDING PROTEIN"/>
    <property type="match status" value="1"/>
</dbReference>
<feature type="domain" description="PH" evidence="7">
    <location>
        <begin position="182"/>
        <end position="281"/>
    </location>
</feature>
<feature type="region of interest" description="Disordered" evidence="6">
    <location>
        <begin position="315"/>
        <end position="352"/>
    </location>
</feature>
<feature type="region of interest" description="Disordered" evidence="6">
    <location>
        <begin position="963"/>
        <end position="984"/>
    </location>
</feature>
<evidence type="ECO:0000256" key="6">
    <source>
        <dbReference type="SAM" id="MobiDB-lite"/>
    </source>
</evidence>
<feature type="compositionally biased region" description="Polar residues" evidence="6">
    <location>
        <begin position="1211"/>
        <end position="1231"/>
    </location>
</feature>
<keyword evidence="2" id="KW-0963">Cytoplasm</keyword>
<dbReference type="InterPro" id="IPR001202">
    <property type="entry name" value="WW_dom"/>
</dbReference>
<dbReference type="PROSITE" id="PS01159">
    <property type="entry name" value="WW_DOMAIN_1"/>
    <property type="match status" value="1"/>
</dbReference>
<dbReference type="InterPro" id="IPR011993">
    <property type="entry name" value="PH-like_dom_sf"/>
</dbReference>
<evidence type="ECO:0000313" key="9">
    <source>
        <dbReference type="Proteomes" id="UP000515129"/>
    </source>
</evidence>
<dbReference type="GO" id="GO:0005829">
    <property type="term" value="C:cytosol"/>
    <property type="evidence" value="ECO:0007669"/>
    <property type="project" value="TreeGrafter"/>
</dbReference>
<dbReference type="SMART" id="SM00233">
    <property type="entry name" value="PH"/>
    <property type="match status" value="1"/>
</dbReference>
<feature type="domain" description="WW" evidence="8">
    <location>
        <begin position="11"/>
        <end position="44"/>
    </location>
</feature>
<feature type="compositionally biased region" description="Basic residues" evidence="6">
    <location>
        <begin position="160"/>
        <end position="169"/>
    </location>
</feature>
<evidence type="ECO:0000259" key="7">
    <source>
        <dbReference type="PROSITE" id="PS50003"/>
    </source>
</evidence>
<feature type="region of interest" description="Disordered" evidence="6">
    <location>
        <begin position="740"/>
        <end position="765"/>
    </location>
</feature>
<keyword evidence="9" id="KW-1185">Reference proteome</keyword>
<feature type="compositionally biased region" description="Polar residues" evidence="6">
    <location>
        <begin position="750"/>
        <end position="763"/>
    </location>
</feature>
<feature type="region of interest" description="Disordered" evidence="6">
    <location>
        <begin position="118"/>
        <end position="177"/>
    </location>
</feature>
<name>A0A6P6LGJ4_CARAU</name>
<feature type="compositionally biased region" description="Basic and acidic residues" evidence="6">
    <location>
        <begin position="1067"/>
        <end position="1076"/>
    </location>
</feature>
<evidence type="ECO:0000256" key="5">
    <source>
        <dbReference type="SAM" id="Coils"/>
    </source>
</evidence>
<dbReference type="CDD" id="cd00201">
    <property type="entry name" value="WW"/>
    <property type="match status" value="1"/>
</dbReference>
<sequence>MAADLNPDWLSCLPSSWSYGVTRDGRVFFINEEAKSTTWLHPVTGEAVITGHRKTPDLPTGWEEGYTFEGARCFINHNERKVTCKHPVTGVPSQDNCIFVVNEQLNCGKLVHPVLSRPASKAPAAEKKERPTSTMSEASNYTGGSDYTTHPSSPTTRLSRSSKKVHNFGKRSNSIKRNPNAPVVKNGWLYKQDSTGMKMWKKRWFVLSDMCLFYYRDEKEEGILGSILLPSFHISMLSVDDHITRKYAFKATHPNMRTYYFSTDTAKDMESWMKVMTDAALVHSEPIRRLDKVKVDSRSPQEMNNMLNHRVLTRPEIQNNERNRETLRQEEKKQKAVDKQKEKDSRVSVQKDGERYTLQRDMDNYTLHSDAQRLALQQDGDRFMLQKDVDKYVLQKDGEKYAVHKDGEKYLLQKDGQKYTLHKDGDKFMLQREGEKYAPPKDSEKILQRETRFPHGDKHMKQKDPEKPVPPPREGEKYGFQKEGTVERPLTKINSIKLQPAQAAAIAAAVSSSRKLQSAVGSGQYKPAQVNGSGERGGDRSPGDMSNTMPQRTTEPERTLSRTNSMQQLEQWVRTHRTRTPDDDTRSITSYQTLPRNMPSHRAQIVPRYPEGYRTLPRNMLRPDSICSVSGSMYDRALQPTSAEKRRSMRDDTMWQLYEWQQRQAHSRIGYGTLPSPKTMSQIAESIPTSPSHGSLAGYHTFSPNRPLNPDSRSEVSSPVFRGDVTIERRHRPHLSKYSFPAERRPVPPSQSITAQSLQGKTMSSEEYRENTFLYRPEELDIDAKLSRLCEQDKVVRNHAEKLQQLHREKHTLETALLSASQEIEMSAEDPAAVQSVIQQRDVLQSGLLSTCRELSRVSAELERSWREYDRLEADATLAKTNLLEQLEALGSPQTEPPSQKHVQIQKELWRIQDVMEALNKNKPKRNTEPSFPGANPLSNLHKSEGPDYRLYKSEPELTTVAEVDESNGEDKSEQTAEKEPLGVTKGVVYPVGVVSPRTKSPMPESSTIASYVTLRKSKKPDPRTSQPQERPRSAVDHMSSAVEVGRTRMSVEEQMERIRRHQQGALRERRREDGSLSRSLSFTKDNLYYTLQTRKKSPVISPDEQDTSPEEQPQLTTKPTDAEDNCRNTDHEESGSDSLENKETAAVSRSASIKENEDQSEPRHTSPLEYSRTLATQNSLQTAVMVRVGTEEDEEEEEEDEEEEEEKPSSQEQDVSYDLSNSKHSTLMSVSSLSTPPQSPSSSSSPPPPPSPPQLTDGSHFMCV</sequence>
<keyword evidence="3" id="KW-0597">Phosphoprotein</keyword>
<feature type="compositionally biased region" description="Basic and acidic residues" evidence="6">
    <location>
        <begin position="969"/>
        <end position="981"/>
    </location>
</feature>
<evidence type="ECO:0000313" key="10">
    <source>
        <dbReference type="RefSeq" id="XP_026083728.1"/>
    </source>
</evidence>
<dbReference type="PROSITE" id="PS50020">
    <property type="entry name" value="WW_DOMAIN_2"/>
    <property type="match status" value="2"/>
</dbReference>
<dbReference type="FunFam" id="2.30.29.30:FF:000083">
    <property type="entry name" value="Pleckstrin homology domain-containing family A member 5"/>
    <property type="match status" value="1"/>
</dbReference>
<dbReference type="Pfam" id="PF25541">
    <property type="entry name" value="TBCA_PH"/>
    <property type="match status" value="1"/>
</dbReference>
<feature type="compositionally biased region" description="Low complexity" evidence="6">
    <location>
        <begin position="148"/>
        <end position="159"/>
    </location>
</feature>
<dbReference type="SUPFAM" id="SSF50729">
    <property type="entry name" value="PH domain-like"/>
    <property type="match status" value="1"/>
</dbReference>
<proteinExistence type="predicted"/>
<feature type="compositionally biased region" description="Basic and acidic residues" evidence="6">
    <location>
        <begin position="1121"/>
        <end position="1144"/>
    </location>
</feature>
<dbReference type="PANTHER" id="PTHR12752:SF3">
    <property type="entry name" value="PLECKSTRIN HOMOLOGY DOMAIN-CONTAINING FAMILY A MEMBER 5"/>
    <property type="match status" value="1"/>
</dbReference>
<dbReference type="PROSITE" id="PS50003">
    <property type="entry name" value="PH_DOMAIN"/>
    <property type="match status" value="1"/>
</dbReference>
<evidence type="ECO:0000256" key="1">
    <source>
        <dbReference type="ARBA" id="ARBA00004496"/>
    </source>
</evidence>
<reference evidence="10" key="1">
    <citation type="submission" date="2025-08" db="UniProtKB">
        <authorList>
            <consortium name="RefSeq"/>
        </authorList>
    </citation>
    <scope>IDENTIFICATION</scope>
    <source>
        <strain evidence="10">Wakin</strain>
        <tissue evidence="10">Muscle</tissue>
    </source>
</reference>
<evidence type="ECO:0000256" key="2">
    <source>
        <dbReference type="ARBA" id="ARBA00022490"/>
    </source>
</evidence>
<dbReference type="RefSeq" id="XP_026083728.1">
    <property type="nucleotide sequence ID" value="XM_026227943.1"/>
</dbReference>
<feature type="compositionally biased region" description="Acidic residues" evidence="6">
    <location>
        <begin position="1192"/>
        <end position="1207"/>
    </location>
</feature>
<feature type="compositionally biased region" description="Low complexity" evidence="6">
    <location>
        <begin position="1232"/>
        <end position="1245"/>
    </location>
</feature>
<feature type="compositionally biased region" description="Basic and acidic residues" evidence="6">
    <location>
        <begin position="1046"/>
        <end position="1058"/>
    </location>
</feature>
<dbReference type="Gene3D" id="2.20.70.10">
    <property type="match status" value="2"/>
</dbReference>
<dbReference type="GO" id="GO:0070273">
    <property type="term" value="F:phosphatidylinositol-4-phosphate binding"/>
    <property type="evidence" value="ECO:0007669"/>
    <property type="project" value="TreeGrafter"/>
</dbReference>
<feature type="region of interest" description="Disordered" evidence="6">
    <location>
        <begin position="520"/>
        <end position="565"/>
    </location>
</feature>
<dbReference type="InterPro" id="IPR040392">
    <property type="entry name" value="PKHA4-7_PH"/>
</dbReference>
<dbReference type="InterPro" id="IPR001849">
    <property type="entry name" value="PH_domain"/>
</dbReference>
<feature type="region of interest" description="Disordered" evidence="6">
    <location>
        <begin position="1015"/>
        <end position="1265"/>
    </location>
</feature>
<dbReference type="SMART" id="SM00456">
    <property type="entry name" value="WW"/>
    <property type="match status" value="2"/>
</dbReference>
<keyword evidence="5" id="KW-0175">Coiled coil</keyword>
<dbReference type="SUPFAM" id="SSF51045">
    <property type="entry name" value="WW domain"/>
    <property type="match status" value="2"/>
</dbReference>
<feature type="region of interest" description="Disordered" evidence="6">
    <location>
        <begin position="453"/>
        <end position="486"/>
    </location>
</feature>
<dbReference type="Pfam" id="PF00169">
    <property type="entry name" value="PH"/>
    <property type="match status" value="1"/>
</dbReference>
<dbReference type="Proteomes" id="UP000515129">
    <property type="component" value="Chromosome 4"/>
</dbReference>
<dbReference type="CDD" id="cd13248">
    <property type="entry name" value="PH_PEPP1_2_3"/>
    <property type="match status" value="1"/>
</dbReference>
<feature type="compositionally biased region" description="Polar residues" evidence="6">
    <location>
        <begin position="1174"/>
        <end position="1183"/>
    </location>
</feature>
<feature type="compositionally biased region" description="Basic and acidic residues" evidence="6">
    <location>
        <begin position="1153"/>
        <end position="1167"/>
    </location>
</feature>
<feature type="compositionally biased region" description="Polar residues" evidence="6">
    <location>
        <begin position="1077"/>
        <end position="1093"/>
    </location>
</feature>
<gene>
    <name evidence="10" type="primary">LOC113059362</name>
</gene>
<accession>A0A6P6LGJ4</accession>
<keyword evidence="4" id="KW-0677">Repeat</keyword>
<feature type="domain" description="WW" evidence="8">
    <location>
        <begin position="56"/>
        <end position="89"/>
    </location>
</feature>
<feature type="compositionally biased region" description="Basic and acidic residues" evidence="6">
    <location>
        <begin position="319"/>
        <end position="352"/>
    </location>
</feature>
<dbReference type="AlphaFoldDB" id="A0A6P6LGJ4"/>
<feature type="compositionally biased region" description="Polar residues" evidence="6">
    <location>
        <begin position="544"/>
        <end position="553"/>
    </location>
</feature>
<organism evidence="9 10">
    <name type="scientific">Carassius auratus</name>
    <name type="common">Goldfish</name>
    <dbReference type="NCBI Taxonomy" id="7957"/>
    <lineage>
        <taxon>Eukaryota</taxon>
        <taxon>Metazoa</taxon>
        <taxon>Chordata</taxon>
        <taxon>Craniata</taxon>
        <taxon>Vertebrata</taxon>
        <taxon>Euteleostomi</taxon>
        <taxon>Actinopterygii</taxon>
        <taxon>Neopterygii</taxon>
        <taxon>Teleostei</taxon>
        <taxon>Ostariophysi</taxon>
        <taxon>Cypriniformes</taxon>
        <taxon>Cyprinidae</taxon>
        <taxon>Cyprininae</taxon>
        <taxon>Carassius</taxon>
    </lineage>
</organism>
<dbReference type="FunFam" id="2.20.70.10:FF:000027">
    <property type="entry name" value="pleckstrin homology domain-containing family A member 5 isoform X1"/>
    <property type="match status" value="1"/>
</dbReference>
<feature type="compositionally biased region" description="Polar residues" evidence="6">
    <location>
        <begin position="1111"/>
        <end position="1120"/>
    </location>
</feature>
<evidence type="ECO:0000256" key="3">
    <source>
        <dbReference type="ARBA" id="ARBA00022553"/>
    </source>
</evidence>
<dbReference type="GO" id="GO:0032266">
    <property type="term" value="F:phosphatidylinositol-3-phosphate binding"/>
    <property type="evidence" value="ECO:0007669"/>
    <property type="project" value="TreeGrafter"/>
</dbReference>
<dbReference type="InterPro" id="IPR036020">
    <property type="entry name" value="WW_dom_sf"/>
</dbReference>
<feature type="compositionally biased region" description="Polar residues" evidence="6">
    <location>
        <begin position="132"/>
        <end position="147"/>
    </location>
</feature>
<feature type="region of interest" description="Disordered" evidence="6">
    <location>
        <begin position="921"/>
        <end position="949"/>
    </location>
</feature>
<dbReference type="Gene3D" id="2.30.29.30">
    <property type="entry name" value="Pleckstrin-homology domain (PH domain)/Phosphotyrosine-binding domain (PTB)"/>
    <property type="match status" value="1"/>
</dbReference>
<protein>
    <submittedName>
        <fullName evidence="10">Pleckstrin homology domain-containing family A member 5-like isoform X15</fullName>
    </submittedName>
</protein>
<dbReference type="GeneID" id="113059362"/>
<comment type="subcellular location">
    <subcellularLocation>
        <location evidence="1">Cytoplasm</location>
    </subcellularLocation>
</comment>
<dbReference type="GO" id="GO:0010314">
    <property type="term" value="F:phosphatidylinositol-5-phosphate binding"/>
    <property type="evidence" value="ECO:0007669"/>
    <property type="project" value="TreeGrafter"/>
</dbReference>
<evidence type="ECO:0000259" key="8">
    <source>
        <dbReference type="PROSITE" id="PS50020"/>
    </source>
</evidence>
<evidence type="ECO:0000256" key="4">
    <source>
        <dbReference type="ARBA" id="ARBA00022737"/>
    </source>
</evidence>